<proteinExistence type="predicted"/>
<dbReference type="EMBL" id="CP012752">
    <property type="protein sequence ID" value="ALG13348.1"/>
    <property type="molecule type" value="Genomic_DNA"/>
</dbReference>
<sequence length="155" mass="16029">MSGGDEHDDGDGSSRTLLVGRIAAPVVAVAAGEQCRVAGIAGADHLRVDRSPVTPDLDLAVGVGADVVRPRRSLGATTVGRHHEIRLAFAGVDERAGALLTGAAADRAQQQSRCALELVPQPPVGTLVDPVVGADHRLLDVDHAPNAVTFTIEQR</sequence>
<dbReference type="AlphaFoldDB" id="A0A0N9IB15"/>
<evidence type="ECO:0000313" key="1">
    <source>
        <dbReference type="EMBL" id="ALG13348.1"/>
    </source>
</evidence>
<protein>
    <submittedName>
        <fullName evidence="1">Uncharacterized protein</fullName>
    </submittedName>
</protein>
<gene>
    <name evidence="1" type="ORF">AOZ06_46600</name>
</gene>
<evidence type="ECO:0000313" key="2">
    <source>
        <dbReference type="Proteomes" id="UP000063699"/>
    </source>
</evidence>
<keyword evidence="2" id="KW-1185">Reference proteome</keyword>
<dbReference type="KEGG" id="kphy:AOZ06_46600"/>
<reference evidence="1 2" key="1">
    <citation type="submission" date="2015-07" db="EMBL/GenBank/DDBJ databases">
        <title>Genome sequencing of Kibdelosporangium phytohabitans.</title>
        <authorList>
            <person name="Qin S."/>
            <person name="Xing K."/>
        </authorList>
    </citation>
    <scope>NUCLEOTIDE SEQUENCE [LARGE SCALE GENOMIC DNA]</scope>
    <source>
        <strain evidence="1 2">KLBMP1111</strain>
    </source>
</reference>
<accession>A0A0N9IB15</accession>
<organism evidence="1 2">
    <name type="scientific">Kibdelosporangium phytohabitans</name>
    <dbReference type="NCBI Taxonomy" id="860235"/>
    <lineage>
        <taxon>Bacteria</taxon>
        <taxon>Bacillati</taxon>
        <taxon>Actinomycetota</taxon>
        <taxon>Actinomycetes</taxon>
        <taxon>Pseudonocardiales</taxon>
        <taxon>Pseudonocardiaceae</taxon>
        <taxon>Kibdelosporangium</taxon>
    </lineage>
</organism>
<name>A0A0N9IB15_9PSEU</name>
<dbReference type="Proteomes" id="UP000063699">
    <property type="component" value="Chromosome"/>
</dbReference>